<dbReference type="EMBL" id="FOWC01000001">
    <property type="protein sequence ID" value="SFO12606.1"/>
    <property type="molecule type" value="Genomic_DNA"/>
</dbReference>
<reference evidence="2 5" key="2">
    <citation type="submission" date="2020-01" db="EMBL/GenBank/DDBJ databases">
        <title>Insect and environment-associated Actinomycetes.</title>
        <authorList>
            <person name="Currrie C."/>
            <person name="Chevrette M."/>
            <person name="Carlson C."/>
            <person name="Stubbendieck R."/>
            <person name="Wendt-Pienkowski E."/>
        </authorList>
    </citation>
    <scope>NUCLEOTIDE SEQUENCE [LARGE SCALE GENOMIC DNA]</scope>
    <source>
        <strain evidence="2 5">SID8386</strain>
    </source>
</reference>
<keyword evidence="1" id="KW-0812">Transmembrane</keyword>
<accession>A0A1I5EMM7</accession>
<feature type="transmembrane region" description="Helical" evidence="1">
    <location>
        <begin position="325"/>
        <end position="348"/>
    </location>
</feature>
<dbReference type="EMBL" id="JAAGNC010000207">
    <property type="protein sequence ID" value="NEC62094.1"/>
    <property type="molecule type" value="Genomic_DNA"/>
</dbReference>
<feature type="transmembrane region" description="Helical" evidence="1">
    <location>
        <begin position="81"/>
        <end position="98"/>
    </location>
</feature>
<gene>
    <name evidence="2" type="ORF">G3I59_42475</name>
    <name evidence="3" type="ORF">SAMN05421854_101709</name>
</gene>
<evidence type="ECO:0008006" key="6">
    <source>
        <dbReference type="Google" id="ProtNLM"/>
    </source>
</evidence>
<evidence type="ECO:0000313" key="4">
    <source>
        <dbReference type="Proteomes" id="UP000199137"/>
    </source>
</evidence>
<dbReference type="STRING" id="112413.SAMN05421854_101709"/>
<feature type="transmembrane region" description="Helical" evidence="1">
    <location>
        <begin position="145"/>
        <end position="163"/>
    </location>
</feature>
<feature type="transmembrane region" description="Helical" evidence="1">
    <location>
        <begin position="170"/>
        <end position="197"/>
    </location>
</feature>
<dbReference type="OrthoDB" id="3721873at2"/>
<keyword evidence="1" id="KW-0472">Membrane</keyword>
<keyword evidence="1" id="KW-1133">Transmembrane helix</keyword>
<feature type="transmembrane region" description="Helical" evidence="1">
    <location>
        <begin position="203"/>
        <end position="219"/>
    </location>
</feature>
<evidence type="ECO:0000313" key="2">
    <source>
        <dbReference type="EMBL" id="NEC62094.1"/>
    </source>
</evidence>
<reference evidence="3 4" key="1">
    <citation type="submission" date="2016-10" db="EMBL/GenBank/DDBJ databases">
        <authorList>
            <person name="de Groot N.N."/>
        </authorList>
    </citation>
    <scope>NUCLEOTIDE SEQUENCE [LARGE SCALE GENOMIC DNA]</scope>
    <source>
        <strain evidence="3 4">DSM 44637</strain>
    </source>
</reference>
<feature type="transmembrane region" description="Helical" evidence="1">
    <location>
        <begin position="31"/>
        <end position="51"/>
    </location>
</feature>
<evidence type="ECO:0000256" key="1">
    <source>
        <dbReference type="SAM" id="Phobius"/>
    </source>
</evidence>
<name>A0A1I5EMM7_9PSEU</name>
<evidence type="ECO:0000313" key="3">
    <source>
        <dbReference type="EMBL" id="SFO12606.1"/>
    </source>
</evidence>
<organism evidence="3 4">
    <name type="scientific">Amycolatopsis rubida</name>
    <dbReference type="NCBI Taxonomy" id="112413"/>
    <lineage>
        <taxon>Bacteria</taxon>
        <taxon>Bacillati</taxon>
        <taxon>Actinomycetota</taxon>
        <taxon>Actinomycetes</taxon>
        <taxon>Pseudonocardiales</taxon>
        <taxon>Pseudonocardiaceae</taxon>
        <taxon>Amycolatopsis</taxon>
    </lineage>
</organism>
<proteinExistence type="predicted"/>
<keyword evidence="5" id="KW-1185">Reference proteome</keyword>
<dbReference type="Proteomes" id="UP000470404">
    <property type="component" value="Unassembled WGS sequence"/>
</dbReference>
<sequence>MVYAVVGGWLALAALIVAAWRRIGQDRRWRVGVLLLVLGFSLLHQLLFATVTEDAYVSFRYAQNIADGNGPVFNTGDRSETYANFLWLVVIALPRGAFGAEVPTAAVGLSGVAALGCVLMAYFLANRLAALGLPEGVEPRRAAGVAAALLTAGANGLAVYGLSGTELPMFALLMLCVAYALVAGRPLVAGVLVASAVMTRPEGIVLAVVGAGWLVFAAARGRHTWWAPVGFVLGALVFLAPWTAWRVTYYDRFVPAASLPPAPDWPYLGSFALAHLGFLVPAAVVAGLVASRGRAAEARSALWLLLALALCHTGIVLLFEEDPGLSWRLLVPVPPLLAVAAVAGCGVLIPVPRPRAISRAVPMVAAALTGVAVAVSVFSPEVLERVRAWSTQGAQLAEVGDWLARYLPPGSTVSAGSPGLLASRAGSRVLVVGLDSERSTLAVPGRSGYADRQDCADDLPAWYRVATFRRTGTPFWISVYPRSDDASRLVGELDRAPDFHYVSCP</sequence>
<protein>
    <recommendedName>
        <fullName evidence="6">Glycosyltransferase RgtA/B/C/D-like domain-containing protein</fullName>
    </recommendedName>
</protein>
<feature type="transmembrane region" description="Helical" evidence="1">
    <location>
        <begin position="105"/>
        <end position="125"/>
    </location>
</feature>
<feature type="transmembrane region" description="Helical" evidence="1">
    <location>
        <begin position="6"/>
        <end position="24"/>
    </location>
</feature>
<dbReference type="RefSeq" id="WP_067578645.1">
    <property type="nucleotide sequence ID" value="NZ_FOWC01000001.1"/>
</dbReference>
<dbReference type="Proteomes" id="UP000199137">
    <property type="component" value="Unassembled WGS sequence"/>
</dbReference>
<dbReference type="AlphaFoldDB" id="A0A1I5EMM7"/>
<feature type="transmembrane region" description="Helical" evidence="1">
    <location>
        <begin position="301"/>
        <end position="319"/>
    </location>
</feature>
<feature type="transmembrane region" description="Helical" evidence="1">
    <location>
        <begin position="360"/>
        <end position="378"/>
    </location>
</feature>
<feature type="transmembrane region" description="Helical" evidence="1">
    <location>
        <begin position="265"/>
        <end position="289"/>
    </location>
</feature>
<feature type="transmembrane region" description="Helical" evidence="1">
    <location>
        <begin position="226"/>
        <end position="245"/>
    </location>
</feature>
<evidence type="ECO:0000313" key="5">
    <source>
        <dbReference type="Proteomes" id="UP000470404"/>
    </source>
</evidence>